<dbReference type="Pfam" id="PF10135">
    <property type="entry name" value="Rod-binding"/>
    <property type="match status" value="1"/>
</dbReference>
<dbReference type="RefSeq" id="WP_165107387.1">
    <property type="nucleotide sequence ID" value="NZ_JAAKYA010000053.1"/>
</dbReference>
<sequence length="152" mass="16249">MNLEIVPSITRSTTPPPLERLTSCRNLSEEEKVAEAARLFEALLLRQILRETQQPVIPSTLEGESTASDIYRDLFCEHLADAIARSGALGLAQTLQTQLTPHPRGTATTTSGTAQPGTDAALPPTPNAGRDPSPRPASPADPARGAQLLWHP</sequence>
<gene>
    <name evidence="3" type="ORF">G4L39_08270</name>
</gene>
<dbReference type="InterPro" id="IPR019301">
    <property type="entry name" value="Flagellar_prot_FlgJ_N"/>
</dbReference>
<dbReference type="Proteomes" id="UP000477311">
    <property type="component" value="Unassembled WGS sequence"/>
</dbReference>
<comment type="caution">
    <text evidence="3">The sequence shown here is derived from an EMBL/GenBank/DDBJ whole genome shotgun (WGS) entry which is preliminary data.</text>
</comment>
<evidence type="ECO:0000313" key="4">
    <source>
        <dbReference type="Proteomes" id="UP000477311"/>
    </source>
</evidence>
<feature type="region of interest" description="Disordered" evidence="1">
    <location>
        <begin position="95"/>
        <end position="152"/>
    </location>
</feature>
<evidence type="ECO:0000313" key="3">
    <source>
        <dbReference type="EMBL" id="NGO39392.1"/>
    </source>
</evidence>
<accession>A0A6M1RXA6</accession>
<proteinExistence type="predicted"/>
<feature type="domain" description="Flagellar protein FlgJ N-terminal" evidence="2">
    <location>
        <begin position="60"/>
        <end position="98"/>
    </location>
</feature>
<name>A0A6M1RXA6_9BACT</name>
<organism evidence="3 4">
    <name type="scientific">Limisphaera ngatamarikiensis</name>
    <dbReference type="NCBI Taxonomy" id="1324935"/>
    <lineage>
        <taxon>Bacteria</taxon>
        <taxon>Pseudomonadati</taxon>
        <taxon>Verrucomicrobiota</taxon>
        <taxon>Verrucomicrobiia</taxon>
        <taxon>Limisphaerales</taxon>
        <taxon>Limisphaeraceae</taxon>
        <taxon>Limisphaera</taxon>
    </lineage>
</organism>
<evidence type="ECO:0000256" key="1">
    <source>
        <dbReference type="SAM" id="MobiDB-lite"/>
    </source>
</evidence>
<keyword evidence="4" id="KW-1185">Reference proteome</keyword>
<evidence type="ECO:0000259" key="2">
    <source>
        <dbReference type="Pfam" id="PF10135"/>
    </source>
</evidence>
<dbReference type="EMBL" id="JAAKYA010000053">
    <property type="protein sequence ID" value="NGO39392.1"/>
    <property type="molecule type" value="Genomic_DNA"/>
</dbReference>
<reference evidence="3 4" key="1">
    <citation type="submission" date="2020-02" db="EMBL/GenBank/DDBJ databases">
        <title>Draft genome sequence of Limisphaera ngatamarikiensis NGM72.4T, a thermophilic Verrucomicrobia grouped in subdivision 3.</title>
        <authorList>
            <person name="Carere C.R."/>
            <person name="Steen J."/>
            <person name="Hugenholtz P."/>
            <person name="Stott M.B."/>
        </authorList>
    </citation>
    <scope>NUCLEOTIDE SEQUENCE [LARGE SCALE GENOMIC DNA]</scope>
    <source>
        <strain evidence="3 4">NGM72.4</strain>
    </source>
</reference>
<dbReference type="AlphaFoldDB" id="A0A6M1RXA6"/>
<feature type="compositionally biased region" description="Polar residues" evidence="1">
    <location>
        <begin position="106"/>
        <end position="116"/>
    </location>
</feature>
<protein>
    <recommendedName>
        <fullName evidence="2">Flagellar protein FlgJ N-terminal domain-containing protein</fullName>
    </recommendedName>
</protein>